<dbReference type="PROSITE" id="PS50071">
    <property type="entry name" value="HOMEOBOX_2"/>
    <property type="match status" value="1"/>
</dbReference>
<evidence type="ECO:0000256" key="2">
    <source>
        <dbReference type="PROSITE-ProRule" id="PRU00108"/>
    </source>
</evidence>
<dbReference type="CDD" id="cd00086">
    <property type="entry name" value="homeodomain"/>
    <property type="match status" value="1"/>
</dbReference>
<keyword evidence="2 3" id="KW-0371">Homeobox</keyword>
<proteinExistence type="predicted"/>
<evidence type="ECO:0000256" key="1">
    <source>
        <dbReference type="ARBA" id="ARBA00004123"/>
    </source>
</evidence>
<dbReference type="OrthoDB" id="1867783at2759"/>
<dbReference type="InterPro" id="IPR009057">
    <property type="entry name" value="Homeodomain-like_sf"/>
</dbReference>
<dbReference type="RefSeq" id="XP_003508399.1">
    <property type="nucleotide sequence ID" value="XM_003508351.1"/>
</dbReference>
<comment type="subcellular location">
    <subcellularLocation>
        <location evidence="1 2 3">Nucleus</location>
    </subcellularLocation>
</comment>
<dbReference type="GO" id="GO:0000981">
    <property type="term" value="F:DNA-binding transcription factor activity, RNA polymerase II-specific"/>
    <property type="evidence" value="ECO:0007669"/>
    <property type="project" value="TreeGrafter"/>
</dbReference>
<reference evidence="5" key="1">
    <citation type="journal article" date="2018" name="Biotechnol. Bioeng.">
        <title>A reference genome of the Chinese hamster based on a hybrid assembly strategy.</title>
        <authorList>
            <person name="Rupp O."/>
            <person name="MacDonald M.L."/>
            <person name="Li S."/>
            <person name="Dhiman H."/>
            <person name="Polson S."/>
            <person name="Griep S."/>
            <person name="Heffner K."/>
            <person name="Hernandez I."/>
            <person name="Brinkrolf K."/>
            <person name="Jadhav V."/>
            <person name="Samoudi M."/>
            <person name="Hao H."/>
            <person name="Kingham B."/>
            <person name="Goesmann A."/>
            <person name="Betenbaugh M.J."/>
            <person name="Lewis N.E."/>
            <person name="Borth N."/>
            <person name="Lee K.H."/>
        </authorList>
    </citation>
    <scope>NUCLEOTIDE SEQUENCE [LARGE SCALE GENOMIC DNA]</scope>
    <source>
        <strain evidence="5">17A/GY</strain>
    </source>
</reference>
<keyword evidence="2 3" id="KW-0539">Nucleus</keyword>
<dbReference type="AlphaFoldDB" id="A0A9J7K317"/>
<dbReference type="SMART" id="SM00389">
    <property type="entry name" value="HOX"/>
    <property type="match status" value="1"/>
</dbReference>
<dbReference type="PANTHER" id="PTHR24329">
    <property type="entry name" value="HOMEOBOX PROTEIN ARISTALESS"/>
    <property type="match status" value="1"/>
</dbReference>
<dbReference type="Pfam" id="PF00046">
    <property type="entry name" value="Homeodomain"/>
    <property type="match status" value="1"/>
</dbReference>
<evidence type="ECO:0000256" key="3">
    <source>
        <dbReference type="RuleBase" id="RU000682"/>
    </source>
</evidence>
<sequence length="235" mass="27076">MARKYFYFDYDYYGVSFYEEEIITEPEERLCYSASSGTFDQGVIEALNKLCCEGHQSSGGNHSYEGYAMNNNKGTEHGELEIAGNMIRASGQPAFRIPRKPYKFTPGQLWELRAVFEETQYPDALRRKELAELMNVDEQKVKDWFNNKRAKLRKNQKILTSKHSASIKENPAMKTLVESKNIIILQEQVGDGLFWCHENSDIRLFIAHEPPEVSAEEQITAPSVQRLMHPKGKRT</sequence>
<dbReference type="RefSeq" id="XP_027289337.1">
    <property type="nucleotide sequence ID" value="XM_027433536.1"/>
</dbReference>
<dbReference type="FunFam" id="1.10.10.60:FF:000580">
    <property type="entry name" value="Reproductive homeobox on X chromosome 11"/>
    <property type="match status" value="1"/>
</dbReference>
<feature type="domain" description="Homeobox" evidence="4">
    <location>
        <begin position="95"/>
        <end position="155"/>
    </location>
</feature>
<reference evidence="6" key="3">
    <citation type="submission" date="2025-08" db="UniProtKB">
        <authorList>
            <consortium name="RefSeq"/>
        </authorList>
    </citation>
    <scope>IDENTIFICATION</scope>
    <source>
        <strain evidence="6">17A/GY</strain>
        <tissue evidence="6">Liver</tissue>
    </source>
</reference>
<evidence type="ECO:0000313" key="6">
    <source>
        <dbReference type="RefSeq" id="XP_027289337.1"/>
    </source>
</evidence>
<reference evidence="5" key="2">
    <citation type="journal article" date="2020" name="Biotechnol. Bioeng.">
        <title>Chromosome-scale scaffolds for the Chinese hamster reference genome assembly to facilitate the study of the CHO epigenome.</title>
        <authorList>
            <person name="Hilliard W."/>
            <person name="MacDonald M."/>
            <person name="Lee K.H."/>
        </authorList>
    </citation>
    <scope>NUCLEOTIDE SEQUENCE [LARGE SCALE GENOMIC DNA]</scope>
    <source>
        <strain evidence="5">17A/GY</strain>
    </source>
</reference>
<dbReference type="Gene3D" id="1.10.10.60">
    <property type="entry name" value="Homeodomain-like"/>
    <property type="match status" value="1"/>
</dbReference>
<accession>A0A9J7K317</accession>
<keyword evidence="5" id="KW-1185">Reference proteome</keyword>
<dbReference type="GO" id="GO:0000977">
    <property type="term" value="F:RNA polymerase II transcription regulatory region sequence-specific DNA binding"/>
    <property type="evidence" value="ECO:0007669"/>
    <property type="project" value="TreeGrafter"/>
</dbReference>
<keyword evidence="2 3" id="KW-0238">DNA-binding</keyword>
<dbReference type="GeneID" id="100765456"/>
<organism evidence="5 6">
    <name type="scientific">Cricetulus griseus</name>
    <name type="common">Chinese hamster</name>
    <name type="synonym">Cricetulus barabensis griseus</name>
    <dbReference type="NCBI Taxonomy" id="10029"/>
    <lineage>
        <taxon>Eukaryota</taxon>
        <taxon>Metazoa</taxon>
        <taxon>Chordata</taxon>
        <taxon>Craniata</taxon>
        <taxon>Vertebrata</taxon>
        <taxon>Euteleostomi</taxon>
        <taxon>Mammalia</taxon>
        <taxon>Eutheria</taxon>
        <taxon>Euarchontoglires</taxon>
        <taxon>Glires</taxon>
        <taxon>Rodentia</taxon>
        <taxon>Myomorpha</taxon>
        <taxon>Muroidea</taxon>
        <taxon>Cricetidae</taxon>
        <taxon>Cricetinae</taxon>
        <taxon>Cricetulus</taxon>
    </lineage>
</organism>
<protein>
    <submittedName>
        <fullName evidence="6">Rhox homeobox family member 1</fullName>
    </submittedName>
</protein>
<dbReference type="SUPFAM" id="SSF46689">
    <property type="entry name" value="Homeodomain-like"/>
    <property type="match status" value="1"/>
</dbReference>
<dbReference type="GO" id="GO:0005634">
    <property type="term" value="C:nucleus"/>
    <property type="evidence" value="ECO:0007669"/>
    <property type="project" value="UniProtKB-SubCell"/>
</dbReference>
<dbReference type="PANTHER" id="PTHR24329:SF92">
    <property type="entry name" value="REPRODUCTIVE HOMEOBOX 11"/>
    <property type="match status" value="1"/>
</dbReference>
<feature type="DNA-binding region" description="Homeobox" evidence="2">
    <location>
        <begin position="97"/>
        <end position="156"/>
    </location>
</feature>
<dbReference type="Proteomes" id="UP001108280">
    <property type="component" value="Chromosome X"/>
</dbReference>
<gene>
    <name evidence="6" type="primary">LOC100765456</name>
</gene>
<evidence type="ECO:0000259" key="4">
    <source>
        <dbReference type="PROSITE" id="PS50071"/>
    </source>
</evidence>
<evidence type="ECO:0000313" key="5">
    <source>
        <dbReference type="Proteomes" id="UP001108280"/>
    </source>
</evidence>
<name>A0A9J7K317_CRIGR</name>
<dbReference type="InterPro" id="IPR050649">
    <property type="entry name" value="Paired_Homeobox_TFs"/>
</dbReference>
<dbReference type="InterPro" id="IPR001356">
    <property type="entry name" value="HD"/>
</dbReference>
<dbReference type="KEGG" id="cge:100765456"/>